<protein>
    <recommendedName>
        <fullName evidence="4">Transglutaminase-like domain-containing protein</fullName>
    </recommendedName>
</protein>
<gene>
    <name evidence="2" type="ORF">C4F40_21235</name>
</gene>
<reference evidence="2 3" key="1">
    <citation type="submission" date="2018-02" db="EMBL/GenBank/DDBJ databases">
        <title>Sphingobacterium KA21.</title>
        <authorList>
            <person name="Vasarhelyi B.M."/>
            <person name="Deshmukh S."/>
            <person name="Balint B."/>
            <person name="Kukolya J."/>
        </authorList>
    </citation>
    <scope>NUCLEOTIDE SEQUENCE [LARGE SCALE GENOMIC DNA]</scope>
    <source>
        <strain evidence="2 3">Ka21</strain>
    </source>
</reference>
<dbReference type="Proteomes" id="UP000618319">
    <property type="component" value="Unassembled WGS sequence"/>
</dbReference>
<accession>A0ABR9TDA5</accession>
<evidence type="ECO:0000313" key="2">
    <source>
        <dbReference type="EMBL" id="MBE8723250.1"/>
    </source>
</evidence>
<proteinExistence type="predicted"/>
<evidence type="ECO:0000256" key="1">
    <source>
        <dbReference type="SAM" id="Phobius"/>
    </source>
</evidence>
<organism evidence="2 3">
    <name type="scientific">Sphingobacterium pedocola</name>
    <dbReference type="NCBI Taxonomy" id="2082722"/>
    <lineage>
        <taxon>Bacteria</taxon>
        <taxon>Pseudomonadati</taxon>
        <taxon>Bacteroidota</taxon>
        <taxon>Sphingobacteriia</taxon>
        <taxon>Sphingobacteriales</taxon>
        <taxon>Sphingobacteriaceae</taxon>
        <taxon>Sphingobacterium</taxon>
    </lineage>
</organism>
<evidence type="ECO:0008006" key="4">
    <source>
        <dbReference type="Google" id="ProtNLM"/>
    </source>
</evidence>
<sequence>MKVLRGVLFGIGIFLLLLNTVGLSKSMRNEELYTLEHEIRNRKNDVVIRYPDIKKQLVRQEGESEQDFSIRVNSLVHDGFSHYWKKEGIDRFHMRVPAWENYLLYMASFVNPKKYERYEFSDYKKNLERGVGLCSSHSTVVKGVLNDHGIKAELLDVGGRHVVVRAEYADRSAYVLDPDYGVYTPHDTAAITTNPELVRASYQDMADLYYEDAVDPYTTDFLVDIFGRPKHTYSVNNKFEPISYVAIWVIPFLLMLPWGISRRREGNRVTG</sequence>
<dbReference type="RefSeq" id="WP_196941384.1">
    <property type="nucleotide sequence ID" value="NZ_MU158693.1"/>
</dbReference>
<keyword evidence="1" id="KW-0812">Transmembrane</keyword>
<dbReference type="EMBL" id="PSKQ01000027">
    <property type="protein sequence ID" value="MBE8723250.1"/>
    <property type="molecule type" value="Genomic_DNA"/>
</dbReference>
<comment type="caution">
    <text evidence="2">The sequence shown here is derived from an EMBL/GenBank/DDBJ whole genome shotgun (WGS) entry which is preliminary data.</text>
</comment>
<keyword evidence="1" id="KW-1133">Transmembrane helix</keyword>
<name>A0ABR9TDA5_9SPHI</name>
<evidence type="ECO:0000313" key="3">
    <source>
        <dbReference type="Proteomes" id="UP000618319"/>
    </source>
</evidence>
<keyword evidence="1" id="KW-0472">Membrane</keyword>
<feature type="transmembrane region" description="Helical" evidence="1">
    <location>
        <begin position="242"/>
        <end position="260"/>
    </location>
</feature>
<keyword evidence="3" id="KW-1185">Reference proteome</keyword>